<protein>
    <submittedName>
        <fullName evidence="4">D-2-hydroxyacid dehydrogenase protein</fullName>
    </submittedName>
</protein>
<dbReference type="SUPFAM" id="SSF52283">
    <property type="entry name" value="Formate/glycerate dehydrogenase catalytic domain-like"/>
    <property type="match status" value="1"/>
</dbReference>
<name>A0A060IE68_RHIET</name>
<evidence type="ECO:0000313" key="4">
    <source>
        <dbReference type="EMBL" id="AIC29986.1"/>
    </source>
</evidence>
<keyword evidence="1" id="KW-0560">Oxidoreductase</keyword>
<dbReference type="AlphaFoldDB" id="A0A060IE68"/>
<feature type="domain" description="D-isomer specific 2-hydroxyacid dehydrogenase NAD-binding" evidence="3">
    <location>
        <begin position="112"/>
        <end position="270"/>
    </location>
</feature>
<dbReference type="PANTHER" id="PTHR43333">
    <property type="entry name" value="2-HACID_DH_C DOMAIN-CONTAINING PROTEIN"/>
    <property type="match status" value="1"/>
</dbReference>
<dbReference type="Proteomes" id="UP000027180">
    <property type="component" value="Plasmid pRetIE4771b"/>
</dbReference>
<dbReference type="KEGG" id="rei:IE4771_PB00257"/>
<dbReference type="Pfam" id="PF02826">
    <property type="entry name" value="2-Hacid_dh_C"/>
    <property type="match status" value="1"/>
</dbReference>
<accession>A0A060IE68</accession>
<dbReference type="SUPFAM" id="SSF51735">
    <property type="entry name" value="NAD(P)-binding Rossmann-fold domains"/>
    <property type="match status" value="1"/>
</dbReference>
<dbReference type="PANTHER" id="PTHR43333:SF1">
    <property type="entry name" value="D-ISOMER SPECIFIC 2-HYDROXYACID DEHYDROGENASE NAD-BINDING DOMAIN-CONTAINING PROTEIN"/>
    <property type="match status" value="1"/>
</dbReference>
<evidence type="ECO:0000259" key="3">
    <source>
        <dbReference type="Pfam" id="PF02826"/>
    </source>
</evidence>
<dbReference type="EMBL" id="CP006988">
    <property type="protein sequence ID" value="AIC29986.1"/>
    <property type="molecule type" value="Genomic_DNA"/>
</dbReference>
<reference evidence="4 5" key="1">
    <citation type="submission" date="2013-12" db="EMBL/GenBank/DDBJ databases">
        <title>Complete genome sequence of Rhizobium etli bv. mimosae IE4771.</title>
        <authorList>
            <person name="Bustos P."/>
            <person name="Santamaria R.I."/>
            <person name="Lozano L."/>
            <person name="Ormeno-Orrillo E."/>
            <person name="Rogel M.A."/>
            <person name="Romero D."/>
            <person name="Cevallos M.A."/>
            <person name="Martinez-Romero E."/>
            <person name="Gonzalez V."/>
        </authorList>
    </citation>
    <scope>NUCLEOTIDE SEQUENCE [LARGE SCALE GENOMIC DNA]</scope>
    <source>
        <strain evidence="4 5">IE4771</strain>
        <plasmid evidence="5">Plasmid pRetIE4771b</plasmid>
    </source>
</reference>
<proteinExistence type="predicted"/>
<dbReference type="GO" id="GO:0016616">
    <property type="term" value="F:oxidoreductase activity, acting on the CH-OH group of donors, NAD or NADP as acceptor"/>
    <property type="evidence" value="ECO:0007669"/>
    <property type="project" value="InterPro"/>
</dbReference>
<keyword evidence="4" id="KW-0614">Plasmid</keyword>
<dbReference type="HOGENOM" id="CLU_019796_1_0_5"/>
<sequence length="337" mass="37067">MKVLCLWHANDDEIAYIKDRLPSGTNVVAPRGKYFSRYECSYSDIADEAVDADAFIGFTVPDGILKIAEKLKLLCWLHTGCDDLDIALLKQKGVTVANNRGANAIAVAEHAIMFMFALAKKTVFKHQKFQEGRTLFPVWADEHRSALLEGQTVGIIGLGEIGRRVAKKAKGLDMHVIGVRKHKEKPVENVDELFGLQELHAALGKCDYVVLALPSTTETDQFFGKPELDAMKPSAFLINVARGVLTQEQPLHEALTSGRLRGFAADVWWRYRARTAFPSGYGPRFDFSKLANVIGSDDQAADADGVLERQLELGTNSLVEFAAGKSVTLAVDLDVGY</sequence>
<keyword evidence="2" id="KW-0520">NAD</keyword>
<evidence type="ECO:0000256" key="2">
    <source>
        <dbReference type="ARBA" id="ARBA00023027"/>
    </source>
</evidence>
<evidence type="ECO:0000256" key="1">
    <source>
        <dbReference type="ARBA" id="ARBA00023002"/>
    </source>
</evidence>
<dbReference type="RefSeq" id="WP_040140513.1">
    <property type="nucleotide sequence ID" value="NZ_CP006988.1"/>
</dbReference>
<gene>
    <name evidence="4" type="ORF">IE4771_PB00257</name>
</gene>
<dbReference type="OrthoDB" id="9793626at2"/>
<organism evidence="4 5">
    <name type="scientific">Rhizobium etli bv. mimosae str. IE4771</name>
    <dbReference type="NCBI Taxonomy" id="1432050"/>
    <lineage>
        <taxon>Bacteria</taxon>
        <taxon>Pseudomonadati</taxon>
        <taxon>Pseudomonadota</taxon>
        <taxon>Alphaproteobacteria</taxon>
        <taxon>Hyphomicrobiales</taxon>
        <taxon>Rhizobiaceae</taxon>
        <taxon>Rhizobium/Agrobacterium group</taxon>
        <taxon>Rhizobium</taxon>
    </lineage>
</organism>
<geneLocation type="plasmid" evidence="4 5">
    <name>pRetIE4771b</name>
</geneLocation>
<evidence type="ECO:0000313" key="5">
    <source>
        <dbReference type="Proteomes" id="UP000027180"/>
    </source>
</evidence>
<dbReference type="Gene3D" id="3.40.50.720">
    <property type="entry name" value="NAD(P)-binding Rossmann-like Domain"/>
    <property type="match status" value="2"/>
</dbReference>
<dbReference type="InterPro" id="IPR006140">
    <property type="entry name" value="D-isomer_DH_NAD-bd"/>
</dbReference>
<dbReference type="InterPro" id="IPR036291">
    <property type="entry name" value="NAD(P)-bd_dom_sf"/>
</dbReference>
<dbReference type="GO" id="GO:0051287">
    <property type="term" value="F:NAD binding"/>
    <property type="evidence" value="ECO:0007669"/>
    <property type="project" value="InterPro"/>
</dbReference>